<name>A0A2M4DEN1_ANODA</name>
<evidence type="ECO:0000313" key="1">
    <source>
        <dbReference type="EMBL" id="MBW75921.1"/>
    </source>
</evidence>
<sequence length="79" mass="8508">MVPVPSGTMGSLAIAAGVLSRVRSVLMKSVSICDRHHRSSTTSRVLSDQHCQSVSALVSQPPTRRVSCWVSSRTSRKSI</sequence>
<dbReference type="AlphaFoldDB" id="A0A2M4DEN1"/>
<reference evidence="1" key="1">
    <citation type="submission" date="2018-01" db="EMBL/GenBank/DDBJ databases">
        <title>An insight into the sialome of Amazonian anophelines.</title>
        <authorList>
            <person name="Ribeiro J.M."/>
            <person name="Scarpassa V."/>
            <person name="Calvo E."/>
        </authorList>
    </citation>
    <scope>NUCLEOTIDE SEQUENCE</scope>
</reference>
<proteinExistence type="predicted"/>
<organism evidence="1">
    <name type="scientific">Anopheles darlingi</name>
    <name type="common">Mosquito</name>
    <dbReference type="NCBI Taxonomy" id="43151"/>
    <lineage>
        <taxon>Eukaryota</taxon>
        <taxon>Metazoa</taxon>
        <taxon>Ecdysozoa</taxon>
        <taxon>Arthropoda</taxon>
        <taxon>Hexapoda</taxon>
        <taxon>Insecta</taxon>
        <taxon>Pterygota</taxon>
        <taxon>Neoptera</taxon>
        <taxon>Endopterygota</taxon>
        <taxon>Diptera</taxon>
        <taxon>Nematocera</taxon>
        <taxon>Culicoidea</taxon>
        <taxon>Culicidae</taxon>
        <taxon>Anophelinae</taxon>
        <taxon>Anopheles</taxon>
    </lineage>
</organism>
<accession>A0A2M4DEN1</accession>
<dbReference type="EMBL" id="GGFL01011743">
    <property type="protein sequence ID" value="MBW75921.1"/>
    <property type="molecule type" value="Transcribed_RNA"/>
</dbReference>
<protein>
    <submittedName>
        <fullName evidence="1">Putative secreted protein</fullName>
    </submittedName>
</protein>